<dbReference type="Proteomes" id="UP000216207">
    <property type="component" value="Unassembled WGS sequence"/>
</dbReference>
<proteinExistence type="predicted"/>
<evidence type="ECO:0000313" key="2">
    <source>
        <dbReference type="Proteomes" id="UP000216207"/>
    </source>
</evidence>
<gene>
    <name evidence="1" type="ORF">CHH72_04125</name>
</gene>
<organism evidence="1 2">
    <name type="scientific">Shouchella clausii</name>
    <name type="common">Alkalihalobacillus clausii</name>
    <dbReference type="NCBI Taxonomy" id="79880"/>
    <lineage>
        <taxon>Bacteria</taxon>
        <taxon>Bacillati</taxon>
        <taxon>Bacillota</taxon>
        <taxon>Bacilli</taxon>
        <taxon>Bacillales</taxon>
        <taxon>Bacillaceae</taxon>
        <taxon>Shouchella</taxon>
    </lineage>
</organism>
<dbReference type="AlphaFoldDB" id="A0A268P3B6"/>
<comment type="caution">
    <text evidence="1">The sequence shown here is derived from an EMBL/GenBank/DDBJ whole genome shotgun (WGS) entry which is preliminary data.</text>
</comment>
<accession>A0A268P3B6</accession>
<protein>
    <submittedName>
        <fullName evidence="1">Uncharacterized protein</fullName>
    </submittedName>
</protein>
<reference evidence="1 2" key="1">
    <citation type="submission" date="2017-07" db="EMBL/GenBank/DDBJ databases">
        <title>Isolation and whole genome analysis of endospore-forming bacteria from heroin.</title>
        <authorList>
            <person name="Kalinowski J."/>
            <person name="Ahrens B."/>
            <person name="Al-Dilaimi A."/>
            <person name="Winkler A."/>
            <person name="Wibberg D."/>
            <person name="Schleenbecker U."/>
            <person name="Ruckert C."/>
            <person name="Wolfel R."/>
            <person name="Grass G."/>
        </authorList>
    </citation>
    <scope>NUCLEOTIDE SEQUENCE [LARGE SCALE GENOMIC DNA]</scope>
    <source>
        <strain evidence="1 2">7539</strain>
    </source>
</reference>
<dbReference type="RefSeq" id="WP_095326174.1">
    <property type="nucleotide sequence ID" value="NZ_NPCC01000005.1"/>
</dbReference>
<evidence type="ECO:0000313" key="1">
    <source>
        <dbReference type="EMBL" id="PAE90178.1"/>
    </source>
</evidence>
<dbReference type="EMBL" id="NPCC01000005">
    <property type="protein sequence ID" value="PAE90178.1"/>
    <property type="molecule type" value="Genomic_DNA"/>
</dbReference>
<sequence>MEIGGLFVDRVNGSGQTLAFHEGQVLRGVVLNRFADSGLVQIQLKDTRVVAELKADLTVGKTYWFTVQKGQPLPILQKAAEGHSYEQLLTSWDRTPLHRNVRVLALLDSTGLPLTKKGFAGVAHAYASLKLSEQQTKEALLYIKQQNVSVTAATLQAAHVEVNASESLSVALRQFAAAWKHTVPAQLLLQLEELGRQLEAGDVRRGELLKAYLSTLGRVTELLEPIRNGAGDRKAKKAAEDLALRFSLYQEGTLIPSLKQQFIPLFGHDWLLQWESAAENSEEKKPLRFYISAELEQLGYVLVDGRQHEQRLFATIYSGQPAPPAFVSLVEQLRDRLAATGYTLETCRWLKSEAHTNKTMPRLPAKGVDIRL</sequence>
<name>A0A268P3B6_SHOCL</name>